<dbReference type="RefSeq" id="WP_094865679.1">
    <property type="nucleotide sequence ID" value="NZ_NKYE01000021.1"/>
</dbReference>
<feature type="region of interest" description="Disordered" evidence="1">
    <location>
        <begin position="128"/>
        <end position="156"/>
    </location>
</feature>
<dbReference type="OrthoDB" id="3626156at2"/>
<evidence type="ECO:0000313" key="2">
    <source>
        <dbReference type="EMBL" id="OZM70384.1"/>
    </source>
</evidence>
<comment type="caution">
    <text evidence="2">The sequence shown here is derived from an EMBL/GenBank/DDBJ whole genome shotgun (WGS) entry which is preliminary data.</text>
</comment>
<feature type="compositionally biased region" description="Basic and acidic residues" evidence="1">
    <location>
        <begin position="147"/>
        <end position="156"/>
    </location>
</feature>
<reference evidence="2 3" key="1">
    <citation type="submission" date="2017-07" db="EMBL/GenBank/DDBJ databases">
        <title>Amycolatopsis antarcticus sp. nov., isolated from the surface of an Antarcticus brown macroalga.</title>
        <authorList>
            <person name="Wang J."/>
            <person name="Leiva S."/>
            <person name="Huang J."/>
            <person name="Huang Y."/>
        </authorList>
    </citation>
    <scope>NUCLEOTIDE SEQUENCE [LARGE SCALE GENOMIC DNA]</scope>
    <source>
        <strain evidence="2 3">AU-G6</strain>
    </source>
</reference>
<name>A0A263CW71_9PSEU</name>
<organism evidence="2 3">
    <name type="scientific">Amycolatopsis antarctica</name>
    <dbReference type="NCBI Taxonomy" id="1854586"/>
    <lineage>
        <taxon>Bacteria</taxon>
        <taxon>Bacillati</taxon>
        <taxon>Actinomycetota</taxon>
        <taxon>Actinomycetes</taxon>
        <taxon>Pseudonocardiales</taxon>
        <taxon>Pseudonocardiaceae</taxon>
        <taxon>Amycolatopsis</taxon>
    </lineage>
</organism>
<dbReference type="InParanoid" id="A0A263CW71"/>
<dbReference type="AlphaFoldDB" id="A0A263CW71"/>
<proteinExistence type="predicted"/>
<accession>A0A263CW71</accession>
<gene>
    <name evidence="2" type="ORF">CFN78_26060</name>
</gene>
<evidence type="ECO:0000313" key="3">
    <source>
        <dbReference type="Proteomes" id="UP000242444"/>
    </source>
</evidence>
<sequence>MDTTDGGLGSGFWAEPETLTQLARQVFEASETLSASTRQVPNAPDAGASSAIVGTALARVQTAGTVLVEVLAQVAGKVDTARGRYDAIDNTAAGALRWEKIPHQTPLTDLVRGNDLLETKQDIVDLVQPSGPDCTDPYTAATESDCQSEHGTERLP</sequence>
<keyword evidence="3" id="KW-1185">Reference proteome</keyword>
<evidence type="ECO:0000256" key="1">
    <source>
        <dbReference type="SAM" id="MobiDB-lite"/>
    </source>
</evidence>
<dbReference type="Proteomes" id="UP000242444">
    <property type="component" value="Unassembled WGS sequence"/>
</dbReference>
<protein>
    <submittedName>
        <fullName evidence="2">Uncharacterized protein</fullName>
    </submittedName>
</protein>
<dbReference type="EMBL" id="NKYE01000021">
    <property type="protein sequence ID" value="OZM70384.1"/>
    <property type="molecule type" value="Genomic_DNA"/>
</dbReference>